<accession>A0ABR7JKH0</accession>
<sequence>MHSNYSLKISCGHISTSYNEIAKCVINGFNDSVNGRLEISIMDIRLCEFLHKFKMATLEQIHRYFSIIGLNKNWSSRLEKLNKSYNLINEITLYNEKYGEVVCYVLDIGGMYLLNNYSNEDINPRVDDLTSQRKTYDSMFQIHPHSVVKSLICTEIYLRELSKSNIIGIENRFRIREYLEFNNEEIELGNSVFLNLKIDMMLNLDNEINCAYLIKVIIEDEIDKICIYIERFSKFIQNRAYIDKYCSLDVEEVKLNLVFINYDYMKMVEGELKHRDLNLSNVVITNKNLAIEEGIIIEEIAI</sequence>
<gene>
    <name evidence="1" type="ORF">H8923_01530</name>
</gene>
<comment type="caution">
    <text evidence="1">The sequence shown here is derived from an EMBL/GenBank/DDBJ whole genome shotgun (WGS) entry which is preliminary data.</text>
</comment>
<evidence type="ECO:0008006" key="3">
    <source>
        <dbReference type="Google" id="ProtNLM"/>
    </source>
</evidence>
<name>A0ABR7JKH0_9FIRM</name>
<dbReference type="Proteomes" id="UP000609849">
    <property type="component" value="Unassembled WGS sequence"/>
</dbReference>
<organism evidence="1 2">
    <name type="scientific">Romboutsia faecis</name>
    <dbReference type="NCBI Taxonomy" id="2764597"/>
    <lineage>
        <taxon>Bacteria</taxon>
        <taxon>Bacillati</taxon>
        <taxon>Bacillota</taxon>
        <taxon>Clostridia</taxon>
        <taxon>Peptostreptococcales</taxon>
        <taxon>Peptostreptococcaceae</taxon>
        <taxon>Romboutsia</taxon>
    </lineage>
</organism>
<proteinExistence type="predicted"/>
<protein>
    <recommendedName>
        <fullName evidence="3">Protein kinase domain-containing protein</fullName>
    </recommendedName>
</protein>
<evidence type="ECO:0000313" key="2">
    <source>
        <dbReference type="Proteomes" id="UP000609849"/>
    </source>
</evidence>
<reference evidence="1 2" key="1">
    <citation type="submission" date="2020-08" db="EMBL/GenBank/DDBJ databases">
        <authorList>
            <person name="Liu C."/>
            <person name="Sun Q."/>
        </authorList>
    </citation>
    <scope>NUCLEOTIDE SEQUENCE [LARGE SCALE GENOMIC DNA]</scope>
    <source>
        <strain evidence="1 2">NSJ-18</strain>
    </source>
</reference>
<dbReference type="EMBL" id="JACRWE010000001">
    <property type="protein sequence ID" value="MBC5995428.1"/>
    <property type="molecule type" value="Genomic_DNA"/>
</dbReference>
<evidence type="ECO:0000313" key="1">
    <source>
        <dbReference type="EMBL" id="MBC5995428.1"/>
    </source>
</evidence>
<keyword evidence="2" id="KW-1185">Reference proteome</keyword>
<dbReference type="RefSeq" id="WP_153971366.1">
    <property type="nucleotide sequence ID" value="NZ_JACRWE010000001.1"/>
</dbReference>